<evidence type="ECO:0000256" key="6">
    <source>
        <dbReference type="ARBA" id="ARBA00022803"/>
    </source>
</evidence>
<protein>
    <submittedName>
        <fullName evidence="12">Tetratricopeptide repeat protein</fullName>
    </submittedName>
</protein>
<name>A0A8S9SWS4_9CYAN</name>
<evidence type="ECO:0000256" key="5">
    <source>
        <dbReference type="ARBA" id="ARBA00022737"/>
    </source>
</evidence>
<feature type="transmembrane region" description="Helical" evidence="10">
    <location>
        <begin position="322"/>
        <end position="340"/>
    </location>
</feature>
<evidence type="ECO:0000256" key="8">
    <source>
        <dbReference type="ARBA" id="ARBA00023136"/>
    </source>
</evidence>
<dbReference type="InterPro" id="IPR011990">
    <property type="entry name" value="TPR-like_helical_dom_sf"/>
</dbReference>
<dbReference type="AlphaFoldDB" id="A0A8S9SWS4"/>
<dbReference type="OrthoDB" id="166377at2"/>
<dbReference type="GO" id="GO:0046813">
    <property type="term" value="P:receptor-mediated virion attachment to host cell"/>
    <property type="evidence" value="ECO:0007669"/>
    <property type="project" value="TreeGrafter"/>
</dbReference>
<evidence type="ECO:0000256" key="3">
    <source>
        <dbReference type="ARBA" id="ARBA00007931"/>
    </source>
</evidence>
<feature type="domain" description="Peptidase M50" evidence="11">
    <location>
        <begin position="301"/>
        <end position="372"/>
    </location>
</feature>
<dbReference type="GO" id="GO:0009279">
    <property type="term" value="C:cell outer membrane"/>
    <property type="evidence" value="ECO:0007669"/>
    <property type="project" value="TreeGrafter"/>
</dbReference>
<evidence type="ECO:0000256" key="1">
    <source>
        <dbReference type="ARBA" id="ARBA00001947"/>
    </source>
</evidence>
<evidence type="ECO:0000256" key="10">
    <source>
        <dbReference type="SAM" id="Phobius"/>
    </source>
</evidence>
<dbReference type="Pfam" id="PF13432">
    <property type="entry name" value="TPR_16"/>
    <property type="match status" value="1"/>
</dbReference>
<dbReference type="EMBL" id="JHEG04000002">
    <property type="protein sequence ID" value="KAF3883844.1"/>
    <property type="molecule type" value="Genomic_DNA"/>
</dbReference>
<keyword evidence="4 10" id="KW-0812">Transmembrane</keyword>
<accession>A0A8S9SWS4</accession>
<evidence type="ECO:0000259" key="11">
    <source>
        <dbReference type="Pfam" id="PF02163"/>
    </source>
</evidence>
<dbReference type="RefSeq" id="WP_063779538.1">
    <property type="nucleotide sequence ID" value="NZ_JHEG04000002.1"/>
</dbReference>
<comment type="subcellular location">
    <subcellularLocation>
        <location evidence="2">Membrane</location>
        <topology evidence="2">Multi-pass membrane protein</topology>
    </subcellularLocation>
</comment>
<dbReference type="InterPro" id="IPR008915">
    <property type="entry name" value="Peptidase_M50"/>
</dbReference>
<dbReference type="SUPFAM" id="SSF48452">
    <property type="entry name" value="TPR-like"/>
    <property type="match status" value="2"/>
</dbReference>
<reference evidence="12" key="2">
    <citation type="submission" date="2019-11" db="EMBL/GenBank/DDBJ databases">
        <title>Improved Assembly of Tolypothrix boutellei genome.</title>
        <authorList>
            <person name="Sarangi A.N."/>
            <person name="Mukherjee M."/>
            <person name="Ghosh S."/>
            <person name="Singh D."/>
            <person name="Das A."/>
            <person name="Kant S."/>
            <person name="Prusty A."/>
            <person name="Tripathy S."/>
        </authorList>
    </citation>
    <scope>NUCLEOTIDE SEQUENCE</scope>
    <source>
        <strain evidence="12">VB521301</strain>
    </source>
</reference>
<feature type="transmembrane region" description="Helical" evidence="10">
    <location>
        <begin position="426"/>
        <end position="451"/>
    </location>
</feature>
<gene>
    <name evidence="12" type="ORF">DA73_0400039745</name>
</gene>
<evidence type="ECO:0000313" key="12">
    <source>
        <dbReference type="EMBL" id="KAF3883844.1"/>
    </source>
</evidence>
<dbReference type="Gene3D" id="1.25.40.10">
    <property type="entry name" value="Tetratricopeptide repeat domain"/>
    <property type="match status" value="2"/>
</dbReference>
<evidence type="ECO:0000256" key="9">
    <source>
        <dbReference type="PROSITE-ProRule" id="PRU00339"/>
    </source>
</evidence>
<comment type="caution">
    <text evidence="12">The sequence shown here is derived from an EMBL/GenBank/DDBJ whole genome shotgun (WGS) entry which is preliminary data.</text>
</comment>
<dbReference type="SMART" id="SM00028">
    <property type="entry name" value="TPR"/>
    <property type="match status" value="5"/>
</dbReference>
<dbReference type="Pfam" id="PF13414">
    <property type="entry name" value="TPR_11"/>
    <property type="match status" value="1"/>
</dbReference>
<feature type="repeat" description="TPR" evidence="9">
    <location>
        <begin position="657"/>
        <end position="690"/>
    </location>
</feature>
<organism evidence="12 13">
    <name type="scientific">Tolypothrix bouteillei VB521301</name>
    <dbReference type="NCBI Taxonomy" id="1479485"/>
    <lineage>
        <taxon>Bacteria</taxon>
        <taxon>Bacillati</taxon>
        <taxon>Cyanobacteriota</taxon>
        <taxon>Cyanophyceae</taxon>
        <taxon>Nostocales</taxon>
        <taxon>Tolypothrichaceae</taxon>
        <taxon>Tolypothrix</taxon>
    </lineage>
</organism>
<feature type="transmembrane region" description="Helical" evidence="10">
    <location>
        <begin position="522"/>
        <end position="545"/>
    </location>
</feature>
<dbReference type="PANTHER" id="PTHR44858">
    <property type="entry name" value="TETRATRICOPEPTIDE REPEAT PROTEIN 6"/>
    <property type="match status" value="1"/>
</dbReference>
<proteinExistence type="inferred from homology"/>
<comment type="cofactor">
    <cofactor evidence="1">
        <name>Zn(2+)</name>
        <dbReference type="ChEBI" id="CHEBI:29105"/>
    </cofactor>
</comment>
<dbReference type="GO" id="GO:0006508">
    <property type="term" value="P:proteolysis"/>
    <property type="evidence" value="ECO:0007669"/>
    <property type="project" value="InterPro"/>
</dbReference>
<evidence type="ECO:0000256" key="2">
    <source>
        <dbReference type="ARBA" id="ARBA00004141"/>
    </source>
</evidence>
<dbReference type="PROSITE" id="PS50005">
    <property type="entry name" value="TPR"/>
    <property type="match status" value="4"/>
</dbReference>
<keyword evidence="8 10" id="KW-0472">Membrane</keyword>
<keyword evidence="6 9" id="KW-0802">TPR repeat</keyword>
<keyword evidence="13" id="KW-1185">Reference proteome</keyword>
<reference evidence="12" key="1">
    <citation type="journal article" date="2015" name="Genome Announc.">
        <title>Draft Genome Sequence of Tolypothrix boutellei Strain VB521301.</title>
        <authorList>
            <person name="Chandrababunaidu M.M."/>
            <person name="Singh D."/>
            <person name="Sen D."/>
            <person name="Bhan S."/>
            <person name="Das S."/>
            <person name="Gupta A."/>
            <person name="Adhikary S.P."/>
            <person name="Tripathy S."/>
        </authorList>
    </citation>
    <scope>NUCLEOTIDE SEQUENCE</scope>
    <source>
        <strain evidence="12">VB521301</strain>
    </source>
</reference>
<feature type="repeat" description="TPR" evidence="9">
    <location>
        <begin position="589"/>
        <end position="622"/>
    </location>
</feature>
<keyword evidence="5" id="KW-0677">Repeat</keyword>
<dbReference type="Proteomes" id="UP000029738">
    <property type="component" value="Unassembled WGS sequence"/>
</dbReference>
<dbReference type="InterPro" id="IPR050498">
    <property type="entry name" value="Ycf3"/>
</dbReference>
<dbReference type="Pfam" id="PF02163">
    <property type="entry name" value="Peptidase_M50"/>
    <property type="match status" value="2"/>
</dbReference>
<feature type="transmembrane region" description="Helical" evidence="10">
    <location>
        <begin position="279"/>
        <end position="310"/>
    </location>
</feature>
<keyword evidence="7 10" id="KW-1133">Transmembrane helix</keyword>
<evidence type="ECO:0000256" key="4">
    <source>
        <dbReference type="ARBA" id="ARBA00022692"/>
    </source>
</evidence>
<evidence type="ECO:0000313" key="13">
    <source>
        <dbReference type="Proteomes" id="UP000029738"/>
    </source>
</evidence>
<sequence>MQYVLYSIAFYVLLIVLTYFITFLQLCKSRLQYPKYQLEKANTVPTYRKELFQASIKELEEFGFQPCSYLLVQPMVRLDPPTTYELLLYHKAYKTYAIVSVRRPAETVNLFDIEFFTFFRDESLLLTMNGKGYNVLGDTPNVIIQDAYTTQTSIQWQTHENKLNQLAAKTQPWGIAPNTFTKALEKYIKNYVDCLLKKKEILPIDGSNLFRLHWLVALKITKKTVQGANKASSLVAQRKQQAKTNSILQVEIPVELEVEQFQWMESQQKGLLGGKLRTWLLLGSLVLFIVSYTKLFATQSLIIFIGVLFFHEGGHLLAMKFFGYQDASMLFLPFLGAVATARKDDATLAQKFWISLAGPLPGLILGVGLAIASRNGGYPSWVIETAWMSIGLNLFNLLPIYPLDGGQIANLLLFCRFPYTDVLFKIFGTVVLGLLAISQPGFLLLVLVVLVSIPSNFRTAKVNAQLQQELKQQKPTSQENLLHSIFKKLKHLGYGNLSFGTRYTLAKNLLERHYEAHTKGRTVFFLSLVYCSSLLAGIAGSLSAITPNWLMATASLFEAPETIRKRAVEVRKQEIESATTALRLNPKNTHAYIRRAQARLTLRDYKGAVADYNSVVQLNPNNIPHRLTRANFHLTLQNYKSAIQDYDWVLSLNPNDSRTYRRRAQARNLSGDYKGAVTDYSTVIKLNPENFLSYLERGQIYLQLKDYKAALADANSALKIDSKQPEAYELRSQARRYLGDRQGAIADEQMAQKLYQASEGEEAI</sequence>
<dbReference type="PANTHER" id="PTHR44858:SF1">
    <property type="entry name" value="UDP-N-ACETYLGLUCOSAMINE--PEPTIDE N-ACETYLGLUCOSAMINYLTRANSFERASE SPINDLY-RELATED"/>
    <property type="match status" value="1"/>
</dbReference>
<feature type="repeat" description="TPR" evidence="9">
    <location>
        <begin position="623"/>
        <end position="656"/>
    </location>
</feature>
<dbReference type="CDD" id="cd06160">
    <property type="entry name" value="S2P-M50_like_2"/>
    <property type="match status" value="1"/>
</dbReference>
<dbReference type="InterPro" id="IPR019734">
    <property type="entry name" value="TPR_rpt"/>
</dbReference>
<comment type="similarity">
    <text evidence="3">Belongs to the peptidase M50B family.</text>
</comment>
<feature type="domain" description="Peptidase M50" evidence="11">
    <location>
        <begin position="385"/>
        <end position="414"/>
    </location>
</feature>
<feature type="transmembrane region" description="Helical" evidence="10">
    <location>
        <begin position="352"/>
        <end position="372"/>
    </location>
</feature>
<feature type="transmembrane region" description="Helical" evidence="10">
    <location>
        <begin position="6"/>
        <end position="27"/>
    </location>
</feature>
<feature type="repeat" description="TPR" evidence="9">
    <location>
        <begin position="691"/>
        <end position="724"/>
    </location>
</feature>
<evidence type="ECO:0000256" key="7">
    <source>
        <dbReference type="ARBA" id="ARBA00022989"/>
    </source>
</evidence>